<sequence>MDGSVLPGALARSQYSVTARLRYSARASPTNTVVTLHGKITQLASKGCTVCVQWVLAHVGVPGNQAAGSLAKATHSTATPATSAVTQIDESCYLITQDLVRQHPDARVAAHNVPARIPTKFGRQEAALLSRLRTGSATTNARLQLYRKRDSPACPHCGLFESTGHCLVACPAYHSERDRLRQACRRLGVPCSTKEDLLFPRGHRILLAETLQHLVAYLDETGLPARL</sequence>
<gene>
    <name evidence="1" type="ORF">HPB48_012871</name>
</gene>
<dbReference type="VEuPathDB" id="VectorBase:HLOH_051932"/>
<organism evidence="1 2">
    <name type="scientific">Haemaphysalis longicornis</name>
    <name type="common">Bush tick</name>
    <dbReference type="NCBI Taxonomy" id="44386"/>
    <lineage>
        <taxon>Eukaryota</taxon>
        <taxon>Metazoa</taxon>
        <taxon>Ecdysozoa</taxon>
        <taxon>Arthropoda</taxon>
        <taxon>Chelicerata</taxon>
        <taxon>Arachnida</taxon>
        <taxon>Acari</taxon>
        <taxon>Parasitiformes</taxon>
        <taxon>Ixodida</taxon>
        <taxon>Ixodoidea</taxon>
        <taxon>Ixodidae</taxon>
        <taxon>Haemaphysalinae</taxon>
        <taxon>Haemaphysalis</taxon>
    </lineage>
</organism>
<keyword evidence="2" id="KW-1185">Reference proteome</keyword>
<dbReference type="Proteomes" id="UP000821853">
    <property type="component" value="Chromosome 4"/>
</dbReference>
<evidence type="ECO:0000313" key="1">
    <source>
        <dbReference type="EMBL" id="KAH9372443.1"/>
    </source>
</evidence>
<dbReference type="OrthoDB" id="6500414at2759"/>
<proteinExistence type="predicted"/>
<evidence type="ECO:0008006" key="3">
    <source>
        <dbReference type="Google" id="ProtNLM"/>
    </source>
</evidence>
<accession>A0A9J6GB71</accession>
<comment type="caution">
    <text evidence="1">The sequence shown here is derived from an EMBL/GenBank/DDBJ whole genome shotgun (WGS) entry which is preliminary data.</text>
</comment>
<protein>
    <recommendedName>
        <fullName evidence="3">RNase H type-1 domain-containing protein</fullName>
    </recommendedName>
</protein>
<dbReference type="AlphaFoldDB" id="A0A9J6GB71"/>
<dbReference type="OMA" id="DESCYLI"/>
<evidence type="ECO:0000313" key="2">
    <source>
        <dbReference type="Proteomes" id="UP000821853"/>
    </source>
</evidence>
<reference evidence="1 2" key="1">
    <citation type="journal article" date="2020" name="Cell">
        <title>Large-Scale Comparative Analyses of Tick Genomes Elucidate Their Genetic Diversity and Vector Capacities.</title>
        <authorList>
            <consortium name="Tick Genome and Microbiome Consortium (TIGMIC)"/>
            <person name="Jia N."/>
            <person name="Wang J."/>
            <person name="Shi W."/>
            <person name="Du L."/>
            <person name="Sun Y."/>
            <person name="Zhan W."/>
            <person name="Jiang J.F."/>
            <person name="Wang Q."/>
            <person name="Zhang B."/>
            <person name="Ji P."/>
            <person name="Bell-Sakyi L."/>
            <person name="Cui X.M."/>
            <person name="Yuan T.T."/>
            <person name="Jiang B.G."/>
            <person name="Yang W.F."/>
            <person name="Lam T.T."/>
            <person name="Chang Q.C."/>
            <person name="Ding S.J."/>
            <person name="Wang X.J."/>
            <person name="Zhu J.G."/>
            <person name="Ruan X.D."/>
            <person name="Zhao L."/>
            <person name="Wei J.T."/>
            <person name="Ye R.Z."/>
            <person name="Que T.C."/>
            <person name="Du C.H."/>
            <person name="Zhou Y.H."/>
            <person name="Cheng J.X."/>
            <person name="Dai P.F."/>
            <person name="Guo W.B."/>
            <person name="Han X.H."/>
            <person name="Huang E.J."/>
            <person name="Li L.F."/>
            <person name="Wei W."/>
            <person name="Gao Y.C."/>
            <person name="Liu J.Z."/>
            <person name="Shao H.Z."/>
            <person name="Wang X."/>
            <person name="Wang C.C."/>
            <person name="Yang T.C."/>
            <person name="Huo Q.B."/>
            <person name="Li W."/>
            <person name="Chen H.Y."/>
            <person name="Chen S.E."/>
            <person name="Zhou L.G."/>
            <person name="Ni X.B."/>
            <person name="Tian J.H."/>
            <person name="Sheng Y."/>
            <person name="Liu T."/>
            <person name="Pan Y.S."/>
            <person name="Xia L.Y."/>
            <person name="Li J."/>
            <person name="Zhao F."/>
            <person name="Cao W.C."/>
        </authorList>
    </citation>
    <scope>NUCLEOTIDE SEQUENCE [LARGE SCALE GENOMIC DNA]</scope>
    <source>
        <strain evidence="1">HaeL-2018</strain>
    </source>
</reference>
<name>A0A9J6GB71_HAELO</name>
<dbReference type="EMBL" id="JABSTR010000006">
    <property type="protein sequence ID" value="KAH9372443.1"/>
    <property type="molecule type" value="Genomic_DNA"/>
</dbReference>